<dbReference type="Pfam" id="PF02720">
    <property type="entry name" value="DUF222"/>
    <property type="match status" value="1"/>
</dbReference>
<reference evidence="4" key="1">
    <citation type="journal article" date="2019" name="Int. J. Syst. Evol. Microbiol.">
        <title>The Global Catalogue of Microorganisms (GCM) 10K type strain sequencing project: providing services to taxonomists for standard genome sequencing and annotation.</title>
        <authorList>
            <consortium name="The Broad Institute Genomics Platform"/>
            <consortium name="The Broad Institute Genome Sequencing Center for Infectious Disease"/>
            <person name="Wu L."/>
            <person name="Ma J."/>
        </authorList>
    </citation>
    <scope>NUCLEOTIDE SEQUENCE [LARGE SCALE GENOMIC DNA]</scope>
    <source>
        <strain evidence="4">JCM 19125</strain>
    </source>
</reference>
<proteinExistence type="predicted"/>
<dbReference type="InterPro" id="IPR003870">
    <property type="entry name" value="DUF222"/>
</dbReference>
<evidence type="ECO:0000313" key="3">
    <source>
        <dbReference type="EMBL" id="GAA4896699.1"/>
    </source>
</evidence>
<evidence type="ECO:0000256" key="1">
    <source>
        <dbReference type="SAM" id="MobiDB-lite"/>
    </source>
</evidence>
<organism evidence="3 4">
    <name type="scientific">Tessaracoccus lubricantis</name>
    <dbReference type="NCBI Taxonomy" id="545543"/>
    <lineage>
        <taxon>Bacteria</taxon>
        <taxon>Bacillati</taxon>
        <taxon>Actinomycetota</taxon>
        <taxon>Actinomycetes</taxon>
        <taxon>Propionibacteriales</taxon>
        <taxon>Propionibacteriaceae</taxon>
        <taxon>Tessaracoccus</taxon>
    </lineage>
</organism>
<comment type="caution">
    <text evidence="3">The sequence shown here is derived from an EMBL/GenBank/DDBJ whole genome shotgun (WGS) entry which is preliminary data.</text>
</comment>
<name>A0ABP9F9V0_9ACTN</name>
<dbReference type="CDD" id="cd00085">
    <property type="entry name" value="HNHc"/>
    <property type="match status" value="1"/>
</dbReference>
<feature type="compositionally biased region" description="Basic residues" evidence="1">
    <location>
        <begin position="451"/>
        <end position="463"/>
    </location>
</feature>
<evidence type="ECO:0000313" key="4">
    <source>
        <dbReference type="Proteomes" id="UP001501521"/>
    </source>
</evidence>
<sequence length="495" mass="54598">MNETVELLQRAMAALWDSAASISPDPARRPERLRLVELIAETKAQLAGLELHLLEDAWTSGDLMTVEGVRNSVRANTGQSRAAFKLALDLGGRFPLIAAALRDGTVSLEQVQAIVHALRKLPPSLSRTELERCQESILRHAHELGPDELRTLSVKLYEMVDPDGAEADEKTKLEAQERRAMRNRFLRITPDHHGGMKITGLLPVARAELLRAQLEAVEPPLSSYREADELPDKEMRRADAFMLLIQTAAATGELPAHGGDRPQVHITLDYHTLITGLGKAGIVGAENLDGLSAGDARRLACDADIIPVVLGSDSRPLDVGRAHRMFPAAIRTALILRDGGCAFPGCTVTPRACEAHHIVPWWAGGLTCLANAVLLCPHHHRLVEPDPDQSPESQWHVHLDPDTGLPWFTPPTHIDPGRTPKLHRRFQLRTILYEHSQDQPPGRALDGSQRRVPRRLNLGRRLPRGLTAPTKAPPRPAPDPPPRQSESSPAWRYQE</sequence>
<keyword evidence="4" id="KW-1185">Reference proteome</keyword>
<feature type="domain" description="HNH nuclease" evidence="2">
    <location>
        <begin position="329"/>
        <end position="381"/>
    </location>
</feature>
<dbReference type="Proteomes" id="UP001501521">
    <property type="component" value="Unassembled WGS sequence"/>
</dbReference>
<dbReference type="SMART" id="SM00507">
    <property type="entry name" value="HNHc"/>
    <property type="match status" value="1"/>
</dbReference>
<protein>
    <recommendedName>
        <fullName evidence="2">HNH nuclease domain-containing protein</fullName>
    </recommendedName>
</protein>
<dbReference type="RefSeq" id="WP_345580769.1">
    <property type="nucleotide sequence ID" value="NZ_BAABLV010000020.1"/>
</dbReference>
<accession>A0ABP9F9V0</accession>
<evidence type="ECO:0000259" key="2">
    <source>
        <dbReference type="SMART" id="SM00507"/>
    </source>
</evidence>
<feature type="region of interest" description="Disordered" evidence="1">
    <location>
        <begin position="433"/>
        <end position="495"/>
    </location>
</feature>
<dbReference type="EMBL" id="BAABLV010000020">
    <property type="protein sequence ID" value="GAA4896699.1"/>
    <property type="molecule type" value="Genomic_DNA"/>
</dbReference>
<dbReference type="Gene3D" id="1.10.30.50">
    <property type="match status" value="1"/>
</dbReference>
<gene>
    <name evidence="3" type="ORF">GCM10025789_13150</name>
</gene>
<feature type="compositionally biased region" description="Pro residues" evidence="1">
    <location>
        <begin position="471"/>
        <end position="483"/>
    </location>
</feature>
<dbReference type="InterPro" id="IPR003615">
    <property type="entry name" value="HNH_nuc"/>
</dbReference>